<dbReference type="Gene3D" id="2.60.120.330">
    <property type="entry name" value="B-lactam Antibiotic, Isopenicillin N Synthase, Chain"/>
    <property type="match status" value="2"/>
</dbReference>
<evidence type="ECO:0000256" key="1">
    <source>
        <dbReference type="ARBA" id="ARBA00008056"/>
    </source>
</evidence>
<dbReference type="PANTHER" id="PTHR10209:SF753">
    <property type="entry name" value="FERULOYL COA ORTHO-HYDROXYLASE 2-LIKE"/>
    <property type="match status" value="1"/>
</dbReference>
<dbReference type="Proteomes" id="UP001358586">
    <property type="component" value="Chromosome 13"/>
</dbReference>
<dbReference type="PANTHER" id="PTHR10209">
    <property type="entry name" value="OXIDOREDUCTASE, 2OG-FE II OXYGENASE FAMILY PROTEIN"/>
    <property type="match status" value="1"/>
</dbReference>
<reference evidence="6 7" key="1">
    <citation type="submission" date="2023-03" db="EMBL/GenBank/DDBJ databases">
        <title>WGS of Gossypium arboreum.</title>
        <authorList>
            <person name="Yu D."/>
        </authorList>
    </citation>
    <scope>NUCLEOTIDE SEQUENCE [LARGE SCALE GENOMIC DNA]</scope>
    <source>
        <tissue evidence="6">Leaf</tissue>
    </source>
</reference>
<dbReference type="InterPro" id="IPR026992">
    <property type="entry name" value="DIOX_N"/>
</dbReference>
<dbReference type="SUPFAM" id="SSF51197">
    <property type="entry name" value="Clavaminate synthase-like"/>
    <property type="match status" value="2"/>
</dbReference>
<comment type="similarity">
    <text evidence="1">Belongs to the iron/ascorbate-dependent oxidoreductase family.</text>
</comment>
<evidence type="ECO:0000313" key="7">
    <source>
        <dbReference type="Proteomes" id="UP001358586"/>
    </source>
</evidence>
<dbReference type="Pfam" id="PF14226">
    <property type="entry name" value="DIOX_N"/>
    <property type="match status" value="2"/>
</dbReference>
<feature type="domain" description="Fe2OG dioxygenase" evidence="5">
    <location>
        <begin position="535"/>
        <end position="648"/>
    </location>
</feature>
<keyword evidence="3" id="KW-0560">Oxidoreductase</keyword>
<name>A0ABR0MHJ7_GOSAR</name>
<sequence>MAPSFEDGNSVFEFVVRRGNGVKGLVDSGLSKVPEAYVQPPKERIDKENAVKHGLPPIDLSKLDGFGPDHDEVADQIVKAAETLGFFQVVNHGVPLHLLESLKDTAHYFFSLPPQRKAVYRSDVSPSPLVKYGSSFMPEKEKALEWKDYILMQYTNDDEALQHWPQEIKGVLLEYLRSSIGMVKKLLQVLLGNFGIKPDDPMIDVLIGKKMLSMNFYPACPNPDLTVGVGRHSDMGTLTVLLQDGIGGLYVKMEQDMDYGKKGDWIEIPPTPNALVINVGDMLQILSNGKYKSAEHRVRTTSTSSRVSIPIFTMPKETTKIVPLSQVVKKDGTALYREFDRNSVFEFVVRQGNGVKGLVDSGLSTVPEAYVQPPEERIDKENAIKYDLPPIDLSKLDGHGPDHDEVANQLVRAVETLGFFQVVNHGVPLHLLESLKVSAHEFFSLPPQRKAVYLADVSPSPLVKYGTSYIPEKEKALGWKDYILMQYTNDDEALQHWPQEIKEILLEYLRSSTGMVKKLLQVTLGNLGVKPDDSMIDVLIGKKMLSMIFYPICPNPDLTLGVGRHSDIGTFTVLLQDEVGGLYVKIEQDTGYGKKGDWILIPPTPNALVINVGDMLQILSNGKYKSAEHIVCTSSTNSRVSVPIFIMPRETTKIAPLPQVVEKDGIAVYKEFVYVDYMNKVFANALDGKKSLDFAKISPA</sequence>
<accession>A0ABR0MHJ7</accession>
<evidence type="ECO:0000256" key="3">
    <source>
        <dbReference type="ARBA" id="ARBA00023002"/>
    </source>
</evidence>
<gene>
    <name evidence="6" type="ORF">PVK06_048999</name>
</gene>
<proteinExistence type="inferred from homology"/>
<organism evidence="6 7">
    <name type="scientific">Gossypium arboreum</name>
    <name type="common">Tree cotton</name>
    <name type="synonym">Gossypium nanking</name>
    <dbReference type="NCBI Taxonomy" id="29729"/>
    <lineage>
        <taxon>Eukaryota</taxon>
        <taxon>Viridiplantae</taxon>
        <taxon>Streptophyta</taxon>
        <taxon>Embryophyta</taxon>
        <taxon>Tracheophyta</taxon>
        <taxon>Spermatophyta</taxon>
        <taxon>Magnoliopsida</taxon>
        <taxon>eudicotyledons</taxon>
        <taxon>Gunneridae</taxon>
        <taxon>Pentapetalae</taxon>
        <taxon>rosids</taxon>
        <taxon>malvids</taxon>
        <taxon>Malvales</taxon>
        <taxon>Malvaceae</taxon>
        <taxon>Malvoideae</taxon>
        <taxon>Gossypium</taxon>
    </lineage>
</organism>
<evidence type="ECO:0000256" key="4">
    <source>
        <dbReference type="ARBA" id="ARBA00023004"/>
    </source>
</evidence>
<dbReference type="InterPro" id="IPR005123">
    <property type="entry name" value="Oxoglu/Fe-dep_dioxygenase_dom"/>
</dbReference>
<keyword evidence="7" id="KW-1185">Reference proteome</keyword>
<dbReference type="EMBL" id="JARKNE010000013">
    <property type="protein sequence ID" value="KAK5772705.1"/>
    <property type="molecule type" value="Genomic_DNA"/>
</dbReference>
<evidence type="ECO:0000256" key="2">
    <source>
        <dbReference type="ARBA" id="ARBA00022723"/>
    </source>
</evidence>
<protein>
    <recommendedName>
        <fullName evidence="5">Fe2OG dioxygenase domain-containing protein</fullName>
    </recommendedName>
</protein>
<dbReference type="Pfam" id="PF03171">
    <property type="entry name" value="2OG-FeII_Oxy"/>
    <property type="match status" value="2"/>
</dbReference>
<dbReference type="InterPro" id="IPR027443">
    <property type="entry name" value="IPNS-like_sf"/>
</dbReference>
<feature type="domain" description="Fe2OG dioxygenase" evidence="5">
    <location>
        <begin position="202"/>
        <end position="315"/>
    </location>
</feature>
<comment type="caution">
    <text evidence="6">The sequence shown here is derived from an EMBL/GenBank/DDBJ whole genome shotgun (WGS) entry which is preliminary data.</text>
</comment>
<dbReference type="PROSITE" id="PS51471">
    <property type="entry name" value="FE2OG_OXY"/>
    <property type="match status" value="2"/>
</dbReference>
<evidence type="ECO:0000259" key="5">
    <source>
        <dbReference type="PROSITE" id="PS51471"/>
    </source>
</evidence>
<keyword evidence="4" id="KW-0408">Iron</keyword>
<keyword evidence="2" id="KW-0479">Metal-binding</keyword>
<dbReference type="InterPro" id="IPR044861">
    <property type="entry name" value="IPNS-like_FE2OG_OXY"/>
</dbReference>
<evidence type="ECO:0000313" key="6">
    <source>
        <dbReference type="EMBL" id="KAK5772705.1"/>
    </source>
</evidence>